<reference evidence="2" key="1">
    <citation type="journal article" date="2014" name="Front. Microbiol.">
        <title>High frequency of phylogenetically diverse reductive dehalogenase-homologous genes in deep subseafloor sedimentary metagenomes.</title>
        <authorList>
            <person name="Kawai M."/>
            <person name="Futagami T."/>
            <person name="Toyoda A."/>
            <person name="Takaki Y."/>
            <person name="Nishi S."/>
            <person name="Hori S."/>
            <person name="Arai W."/>
            <person name="Tsubouchi T."/>
            <person name="Morono Y."/>
            <person name="Uchiyama I."/>
            <person name="Ito T."/>
            <person name="Fujiyama A."/>
            <person name="Inagaki F."/>
            <person name="Takami H."/>
        </authorList>
    </citation>
    <scope>NUCLEOTIDE SEQUENCE</scope>
    <source>
        <strain evidence="2">Expedition CK06-06</strain>
    </source>
</reference>
<dbReference type="AlphaFoldDB" id="X0VDB0"/>
<protein>
    <recommendedName>
        <fullName evidence="1">Calcineurin-like phosphoesterase domain-containing protein</fullName>
    </recommendedName>
</protein>
<proteinExistence type="predicted"/>
<name>X0VDB0_9ZZZZ</name>
<evidence type="ECO:0000313" key="2">
    <source>
        <dbReference type="EMBL" id="GAG16139.1"/>
    </source>
</evidence>
<dbReference type="SUPFAM" id="SSF56300">
    <property type="entry name" value="Metallo-dependent phosphatases"/>
    <property type="match status" value="1"/>
</dbReference>
<feature type="non-terminal residue" evidence="2">
    <location>
        <position position="1"/>
    </location>
</feature>
<gene>
    <name evidence="2" type="ORF">S01H1_57996</name>
</gene>
<dbReference type="InterPro" id="IPR029052">
    <property type="entry name" value="Metallo-depent_PP-like"/>
</dbReference>
<organism evidence="2">
    <name type="scientific">marine sediment metagenome</name>
    <dbReference type="NCBI Taxonomy" id="412755"/>
    <lineage>
        <taxon>unclassified sequences</taxon>
        <taxon>metagenomes</taxon>
        <taxon>ecological metagenomes</taxon>
    </lineage>
</organism>
<dbReference type="Pfam" id="PF00149">
    <property type="entry name" value="Metallophos"/>
    <property type="match status" value="1"/>
</dbReference>
<dbReference type="GO" id="GO:0016787">
    <property type="term" value="F:hydrolase activity"/>
    <property type="evidence" value="ECO:0007669"/>
    <property type="project" value="InterPro"/>
</dbReference>
<accession>X0VDB0</accession>
<feature type="domain" description="Calcineurin-like phosphoesterase" evidence="1">
    <location>
        <begin position="17"/>
        <end position="189"/>
    </location>
</feature>
<comment type="caution">
    <text evidence="2">The sequence shown here is derived from an EMBL/GenBank/DDBJ whole genome shotgun (WGS) entry which is preliminary data.</text>
</comment>
<evidence type="ECO:0000259" key="1">
    <source>
        <dbReference type="Pfam" id="PF00149"/>
    </source>
</evidence>
<dbReference type="InterPro" id="IPR004843">
    <property type="entry name" value="Calcineurin-like_PHP"/>
</dbReference>
<dbReference type="EMBL" id="BARS01037856">
    <property type="protein sequence ID" value="GAG16139.1"/>
    <property type="molecule type" value="Genomic_DNA"/>
</dbReference>
<sequence>IYNEKVFKAVIEQFSTELLKLLDKYISRGTPIKDVVMISTGDILDGMGIFSTQETLSEYAPPFQVVLGVEVIQKLILSFLERGLTVRFKGVKGNHGNIKVHGKVTDPNANWDLMLYLMLEFWTKHILKSNKVTIQYSELDYLNFTIRGWNYHIRHYAPHQSETSAGKAKFLGWQRKHNFDVIVYGHLHHWGAWDRSKIQVIRGGALTAGDEFAESLAEESEPIQLIWGCNEHRPVTFLYPIDLGRKQKKKVVEE</sequence>
<dbReference type="Gene3D" id="3.60.21.10">
    <property type="match status" value="1"/>
</dbReference>